<evidence type="ECO:0000313" key="2">
    <source>
        <dbReference type="Proteomes" id="UP000050509"/>
    </source>
</evidence>
<proteinExistence type="predicted"/>
<accession>A0A0P9H4K4</accession>
<comment type="caution">
    <text evidence="1">The sequence shown here is derived from an EMBL/GenBank/DDBJ whole genome shotgun (WGS) entry which is preliminary data.</text>
</comment>
<sequence length="168" mass="18495">PVLRPRRINRAELLLLVDRNGSMVPFHALSQYLIDTATRGGRLGRAGVGYFHNCPASHLYHDPGQQRAEPLNAWLDRLSAERTSVLLISDAGAARGGLSPERAFQTAAFLSTLKRRFAQIAWLNPMPRERWPGTTAEVIAQIVPMFAITRAGLDGAIDVLRGRASRGM</sequence>
<keyword evidence="2" id="KW-1185">Reference proteome</keyword>
<dbReference type="PATRIC" id="fig|186479.3.peg.4550"/>
<gene>
    <name evidence="1" type="ORF">SE17_35500</name>
</gene>
<organism evidence="1 2">
    <name type="scientific">Kouleothrix aurantiaca</name>
    <dbReference type="NCBI Taxonomy" id="186479"/>
    <lineage>
        <taxon>Bacteria</taxon>
        <taxon>Bacillati</taxon>
        <taxon>Chloroflexota</taxon>
        <taxon>Chloroflexia</taxon>
        <taxon>Chloroflexales</taxon>
        <taxon>Roseiflexineae</taxon>
        <taxon>Roseiflexaceae</taxon>
        <taxon>Kouleothrix</taxon>
    </lineage>
</organism>
<dbReference type="EMBL" id="LJCR01002309">
    <property type="protein sequence ID" value="KPV48918.1"/>
    <property type="molecule type" value="Genomic_DNA"/>
</dbReference>
<feature type="non-terminal residue" evidence="1">
    <location>
        <position position="1"/>
    </location>
</feature>
<name>A0A0P9H4K4_9CHLR</name>
<dbReference type="AlphaFoldDB" id="A0A0P9H4K4"/>
<dbReference type="Proteomes" id="UP000050509">
    <property type="component" value="Unassembled WGS sequence"/>
</dbReference>
<protein>
    <recommendedName>
        <fullName evidence="3">VWA domain-containing protein</fullName>
    </recommendedName>
</protein>
<evidence type="ECO:0008006" key="3">
    <source>
        <dbReference type="Google" id="ProtNLM"/>
    </source>
</evidence>
<evidence type="ECO:0000313" key="1">
    <source>
        <dbReference type="EMBL" id="KPV48918.1"/>
    </source>
</evidence>
<reference evidence="1 2" key="1">
    <citation type="submission" date="2015-09" db="EMBL/GenBank/DDBJ databases">
        <title>Draft genome sequence of Kouleothrix aurantiaca JCM 19913.</title>
        <authorList>
            <person name="Hemp J."/>
        </authorList>
    </citation>
    <scope>NUCLEOTIDE SEQUENCE [LARGE SCALE GENOMIC DNA]</scope>
    <source>
        <strain evidence="1 2">COM-B</strain>
    </source>
</reference>